<dbReference type="EMBL" id="JAGGJU010000004">
    <property type="protein sequence ID" value="MBP1850344.1"/>
    <property type="molecule type" value="Genomic_DNA"/>
</dbReference>
<proteinExistence type="predicted"/>
<evidence type="ECO:0000256" key="2">
    <source>
        <dbReference type="ARBA" id="ARBA00011741"/>
    </source>
</evidence>
<dbReference type="InterPro" id="IPR008792">
    <property type="entry name" value="PQQD"/>
</dbReference>
<dbReference type="NCBIfam" id="TIGR03859">
    <property type="entry name" value="PQQ_PqqD"/>
    <property type="match status" value="1"/>
</dbReference>
<comment type="subunit">
    <text evidence="2">Monomer. Interacts with PqqE.</text>
</comment>
<dbReference type="InterPro" id="IPR022479">
    <property type="entry name" value="PqqD_bac"/>
</dbReference>
<dbReference type="Gene3D" id="1.10.10.1150">
    <property type="entry name" value="Coenzyme PQQ synthesis protein D (PqqD)"/>
    <property type="match status" value="1"/>
</dbReference>
<name>A0ABS4DXC2_9HYPH</name>
<organism evidence="4 5">
    <name type="scientific">Rhizobium halophytocola</name>
    <dbReference type="NCBI Taxonomy" id="735519"/>
    <lineage>
        <taxon>Bacteria</taxon>
        <taxon>Pseudomonadati</taxon>
        <taxon>Pseudomonadota</taxon>
        <taxon>Alphaproteobacteria</taxon>
        <taxon>Hyphomicrobiales</taxon>
        <taxon>Rhizobiaceae</taxon>
        <taxon>Rhizobium/Agrobacterium group</taxon>
        <taxon>Rhizobium</taxon>
    </lineage>
</organism>
<comment type="caution">
    <text evidence="4">The sequence shown here is derived from an EMBL/GenBank/DDBJ whole genome shotgun (WGS) entry which is preliminary data.</text>
</comment>
<evidence type="ECO:0000313" key="4">
    <source>
        <dbReference type="EMBL" id="MBP1850344.1"/>
    </source>
</evidence>
<reference evidence="4 5" key="1">
    <citation type="submission" date="2021-03" db="EMBL/GenBank/DDBJ databases">
        <title>Genomic Encyclopedia of Type Strains, Phase IV (KMG-IV): sequencing the most valuable type-strain genomes for metagenomic binning, comparative biology and taxonomic classification.</title>
        <authorList>
            <person name="Goeker M."/>
        </authorList>
    </citation>
    <scope>NUCLEOTIDE SEQUENCE [LARGE SCALE GENOMIC DNA]</scope>
    <source>
        <strain evidence="4 5">DSM 21600</strain>
    </source>
</reference>
<keyword evidence="3" id="KW-0884">PQQ biosynthesis</keyword>
<comment type="pathway">
    <text evidence="1">Cofactor biosynthesis; pyrroloquinoline quinone biosynthesis.</text>
</comment>
<accession>A0ABS4DXC2</accession>
<protein>
    <submittedName>
        <fullName evidence="4">Pyrroloquinoline quinone biosynthesis protein D</fullName>
    </submittedName>
</protein>
<dbReference type="RefSeq" id="WP_209943974.1">
    <property type="nucleotide sequence ID" value="NZ_JAGGJU010000004.1"/>
</dbReference>
<evidence type="ECO:0000313" key="5">
    <source>
        <dbReference type="Proteomes" id="UP000759443"/>
    </source>
</evidence>
<dbReference type="Pfam" id="PF05402">
    <property type="entry name" value="PqqD"/>
    <property type="match status" value="1"/>
</dbReference>
<dbReference type="Proteomes" id="UP000759443">
    <property type="component" value="Unassembled WGS sequence"/>
</dbReference>
<keyword evidence="5" id="KW-1185">Reference proteome</keyword>
<dbReference type="InterPro" id="IPR041881">
    <property type="entry name" value="PqqD_sf"/>
</dbReference>
<sequence length="100" mass="10867">MTGQPTVVQISGDSVVRLARGVRLREDPVRGQTVLLAPERALALDEIAIAVVKALDGERTLQAIAADFAHQFDAPEDTILADIIAMIGAFSERRLLEFVR</sequence>
<evidence type="ECO:0000256" key="1">
    <source>
        <dbReference type="ARBA" id="ARBA00004886"/>
    </source>
</evidence>
<gene>
    <name evidence="4" type="ORF">J2Z17_001778</name>
</gene>
<evidence type="ECO:0000256" key="3">
    <source>
        <dbReference type="ARBA" id="ARBA00022905"/>
    </source>
</evidence>